<evidence type="ECO:0000313" key="2">
    <source>
        <dbReference type="EMBL" id="SEG85346.1"/>
    </source>
</evidence>
<keyword evidence="3" id="KW-1185">Reference proteome</keyword>
<proteinExistence type="predicted"/>
<feature type="compositionally biased region" description="Basic and acidic residues" evidence="1">
    <location>
        <begin position="20"/>
        <end position="42"/>
    </location>
</feature>
<evidence type="ECO:0000313" key="3">
    <source>
        <dbReference type="Proteomes" id="UP000236754"/>
    </source>
</evidence>
<gene>
    <name evidence="2" type="ORF">SAMN05216223_11644</name>
</gene>
<evidence type="ECO:0000256" key="1">
    <source>
        <dbReference type="SAM" id="MobiDB-lite"/>
    </source>
</evidence>
<accession>A0A1H6DKW1</accession>
<reference evidence="2 3" key="1">
    <citation type="submission" date="2016-10" db="EMBL/GenBank/DDBJ databases">
        <authorList>
            <person name="de Groot N.N."/>
        </authorList>
    </citation>
    <scope>NUCLEOTIDE SEQUENCE [LARGE SCALE GENOMIC DNA]</scope>
    <source>
        <strain evidence="2 3">CGMCC 4.2023</strain>
    </source>
</reference>
<organism evidence="2 3">
    <name type="scientific">Actinacidiphila yanglinensis</name>
    <dbReference type="NCBI Taxonomy" id="310779"/>
    <lineage>
        <taxon>Bacteria</taxon>
        <taxon>Bacillati</taxon>
        <taxon>Actinomycetota</taxon>
        <taxon>Actinomycetes</taxon>
        <taxon>Kitasatosporales</taxon>
        <taxon>Streptomycetaceae</taxon>
        <taxon>Actinacidiphila</taxon>
    </lineage>
</organism>
<protein>
    <submittedName>
        <fullName evidence="2">Uncharacterized protein</fullName>
    </submittedName>
</protein>
<dbReference type="EMBL" id="FNVU01000016">
    <property type="protein sequence ID" value="SEG85346.1"/>
    <property type="molecule type" value="Genomic_DNA"/>
</dbReference>
<dbReference type="AlphaFoldDB" id="A0A1H6DKW1"/>
<feature type="region of interest" description="Disordered" evidence="1">
    <location>
        <begin position="15"/>
        <end position="42"/>
    </location>
</feature>
<dbReference type="Proteomes" id="UP000236754">
    <property type="component" value="Unassembled WGS sequence"/>
</dbReference>
<dbReference type="RefSeq" id="WP_103889029.1">
    <property type="nucleotide sequence ID" value="NZ_FNVU01000016.1"/>
</dbReference>
<sequence>MDAVFQDEEGAPLLLALTDVRTEDEYDQRQEQRERAAKAEEQRCEQAEERELAAEWAQAEWFETREHRMEDVAGLWDEAGAEDNQ</sequence>
<name>A0A1H6DKW1_9ACTN</name>